<gene>
    <name evidence="1" type="ORF">BOTBODRAFT_428855</name>
</gene>
<dbReference type="HOGENOM" id="CLU_2512333_0_0_1"/>
<dbReference type="EMBL" id="KL198053">
    <property type="protein sequence ID" value="KDQ12002.1"/>
    <property type="molecule type" value="Genomic_DNA"/>
</dbReference>
<reference evidence="2" key="1">
    <citation type="journal article" date="2014" name="Proc. Natl. Acad. Sci. U.S.A.">
        <title>Extensive sampling of basidiomycete genomes demonstrates inadequacy of the white-rot/brown-rot paradigm for wood decay fungi.</title>
        <authorList>
            <person name="Riley R."/>
            <person name="Salamov A.A."/>
            <person name="Brown D.W."/>
            <person name="Nagy L.G."/>
            <person name="Floudas D."/>
            <person name="Held B.W."/>
            <person name="Levasseur A."/>
            <person name="Lombard V."/>
            <person name="Morin E."/>
            <person name="Otillar R."/>
            <person name="Lindquist E.A."/>
            <person name="Sun H."/>
            <person name="LaButti K.M."/>
            <person name="Schmutz J."/>
            <person name="Jabbour D."/>
            <person name="Luo H."/>
            <person name="Baker S.E."/>
            <person name="Pisabarro A.G."/>
            <person name="Walton J.D."/>
            <person name="Blanchette R.A."/>
            <person name="Henrissat B."/>
            <person name="Martin F."/>
            <person name="Cullen D."/>
            <person name="Hibbett D.S."/>
            <person name="Grigoriev I.V."/>
        </authorList>
    </citation>
    <scope>NUCLEOTIDE SEQUENCE [LARGE SCALE GENOMIC DNA]</scope>
    <source>
        <strain evidence="2">FD-172 SS1</strain>
    </source>
</reference>
<dbReference type="InParanoid" id="A0A067MJE1"/>
<keyword evidence="2" id="KW-1185">Reference proteome</keyword>
<sequence>MSCFCSRVVNQPPPANDAVGEAISPFVPQTQAQIQVEETVEILPLSASNLPLSRMIGIKPKTYAALVMAGQSHQTQVSTRDAAPR</sequence>
<protein>
    <submittedName>
        <fullName evidence="1">Uncharacterized protein</fullName>
    </submittedName>
</protein>
<accession>A0A067MJE1</accession>
<dbReference type="Proteomes" id="UP000027195">
    <property type="component" value="Unassembled WGS sequence"/>
</dbReference>
<organism evidence="1 2">
    <name type="scientific">Botryobasidium botryosum (strain FD-172 SS1)</name>
    <dbReference type="NCBI Taxonomy" id="930990"/>
    <lineage>
        <taxon>Eukaryota</taxon>
        <taxon>Fungi</taxon>
        <taxon>Dikarya</taxon>
        <taxon>Basidiomycota</taxon>
        <taxon>Agaricomycotina</taxon>
        <taxon>Agaricomycetes</taxon>
        <taxon>Cantharellales</taxon>
        <taxon>Botryobasidiaceae</taxon>
        <taxon>Botryobasidium</taxon>
    </lineage>
</organism>
<name>A0A067MJE1_BOTB1</name>
<evidence type="ECO:0000313" key="2">
    <source>
        <dbReference type="Proteomes" id="UP000027195"/>
    </source>
</evidence>
<proteinExistence type="predicted"/>
<evidence type="ECO:0000313" key="1">
    <source>
        <dbReference type="EMBL" id="KDQ12002.1"/>
    </source>
</evidence>
<dbReference type="AlphaFoldDB" id="A0A067MJE1"/>